<sequence>MLRVVLTAVLFVHWGSSEASLPRCRDSVCARDPHCTRSKLPAVCWNVSGLTAAPCRCCQNCINPDQYISEDCAQKIRACNPLLCPQVLCAYGSYVPDCDCCTKCLPKECNGVHDGIWPNCDIVDCAGCINGKEPFYCPKTCCPVCI</sequence>
<protein>
    <submittedName>
        <fullName evidence="2">Uncharacterized protein</fullName>
    </submittedName>
</protein>
<evidence type="ECO:0000313" key="2">
    <source>
        <dbReference type="EMBL" id="KAH9365712.1"/>
    </source>
</evidence>
<dbReference type="VEuPathDB" id="VectorBase:HLOH_057819"/>
<comment type="caution">
    <text evidence="2">The sequence shown here is derived from an EMBL/GenBank/DDBJ whole genome shotgun (WGS) entry which is preliminary data.</text>
</comment>
<organism evidence="2 3">
    <name type="scientific">Haemaphysalis longicornis</name>
    <name type="common">Bush tick</name>
    <dbReference type="NCBI Taxonomy" id="44386"/>
    <lineage>
        <taxon>Eukaryota</taxon>
        <taxon>Metazoa</taxon>
        <taxon>Ecdysozoa</taxon>
        <taxon>Arthropoda</taxon>
        <taxon>Chelicerata</taxon>
        <taxon>Arachnida</taxon>
        <taxon>Acari</taxon>
        <taxon>Parasitiformes</taxon>
        <taxon>Ixodida</taxon>
        <taxon>Ixodoidea</taxon>
        <taxon>Ixodidae</taxon>
        <taxon>Haemaphysalinae</taxon>
        <taxon>Haemaphysalis</taxon>
    </lineage>
</organism>
<evidence type="ECO:0000313" key="3">
    <source>
        <dbReference type="Proteomes" id="UP000821853"/>
    </source>
</evidence>
<keyword evidence="1" id="KW-0732">Signal</keyword>
<gene>
    <name evidence="2" type="ORF">HPB48_008117</name>
</gene>
<dbReference type="OMA" id="YISEDCA"/>
<name>A0A9J6FTU8_HAELO</name>
<dbReference type="AlphaFoldDB" id="A0A9J6FTU8"/>
<evidence type="ECO:0000256" key="1">
    <source>
        <dbReference type="SAM" id="SignalP"/>
    </source>
</evidence>
<reference evidence="2 3" key="1">
    <citation type="journal article" date="2020" name="Cell">
        <title>Large-Scale Comparative Analyses of Tick Genomes Elucidate Their Genetic Diversity and Vector Capacities.</title>
        <authorList>
            <consortium name="Tick Genome and Microbiome Consortium (TIGMIC)"/>
            <person name="Jia N."/>
            <person name="Wang J."/>
            <person name="Shi W."/>
            <person name="Du L."/>
            <person name="Sun Y."/>
            <person name="Zhan W."/>
            <person name="Jiang J.F."/>
            <person name="Wang Q."/>
            <person name="Zhang B."/>
            <person name="Ji P."/>
            <person name="Bell-Sakyi L."/>
            <person name="Cui X.M."/>
            <person name="Yuan T.T."/>
            <person name="Jiang B.G."/>
            <person name="Yang W.F."/>
            <person name="Lam T.T."/>
            <person name="Chang Q.C."/>
            <person name="Ding S.J."/>
            <person name="Wang X.J."/>
            <person name="Zhu J.G."/>
            <person name="Ruan X.D."/>
            <person name="Zhao L."/>
            <person name="Wei J.T."/>
            <person name="Ye R.Z."/>
            <person name="Que T.C."/>
            <person name="Du C.H."/>
            <person name="Zhou Y.H."/>
            <person name="Cheng J.X."/>
            <person name="Dai P.F."/>
            <person name="Guo W.B."/>
            <person name="Han X.H."/>
            <person name="Huang E.J."/>
            <person name="Li L.F."/>
            <person name="Wei W."/>
            <person name="Gao Y.C."/>
            <person name="Liu J.Z."/>
            <person name="Shao H.Z."/>
            <person name="Wang X."/>
            <person name="Wang C.C."/>
            <person name="Yang T.C."/>
            <person name="Huo Q.B."/>
            <person name="Li W."/>
            <person name="Chen H.Y."/>
            <person name="Chen S.E."/>
            <person name="Zhou L.G."/>
            <person name="Ni X.B."/>
            <person name="Tian J.H."/>
            <person name="Sheng Y."/>
            <person name="Liu T."/>
            <person name="Pan Y.S."/>
            <person name="Xia L.Y."/>
            <person name="Li J."/>
            <person name="Zhao F."/>
            <person name="Cao W.C."/>
        </authorList>
    </citation>
    <scope>NUCLEOTIDE SEQUENCE [LARGE SCALE GENOMIC DNA]</scope>
    <source>
        <strain evidence="2">HaeL-2018</strain>
    </source>
</reference>
<feature type="signal peptide" evidence="1">
    <location>
        <begin position="1"/>
        <end position="19"/>
    </location>
</feature>
<keyword evidence="3" id="KW-1185">Reference proteome</keyword>
<accession>A0A9J6FTU8</accession>
<feature type="chain" id="PRO_5039932556" evidence="1">
    <location>
        <begin position="20"/>
        <end position="146"/>
    </location>
</feature>
<proteinExistence type="predicted"/>
<dbReference type="EMBL" id="JABSTR010000003">
    <property type="protein sequence ID" value="KAH9365712.1"/>
    <property type="molecule type" value="Genomic_DNA"/>
</dbReference>
<dbReference type="Proteomes" id="UP000821853">
    <property type="component" value="Unassembled WGS sequence"/>
</dbReference>